<dbReference type="Proteomes" id="UP001255416">
    <property type="component" value="Unassembled WGS sequence"/>
</dbReference>
<accession>A0ABU3VE98</accession>
<keyword evidence="2" id="KW-1185">Reference proteome</keyword>
<protein>
    <recommendedName>
        <fullName evidence="3">CRISPR-associated protein Cas6 C-terminal domain-containing protein</fullName>
    </recommendedName>
</protein>
<dbReference type="RefSeq" id="WP_316776252.1">
    <property type="nucleotide sequence ID" value="NZ_JASMWN010000008.1"/>
</dbReference>
<comment type="caution">
    <text evidence="1">The sequence shown here is derived from an EMBL/GenBank/DDBJ whole genome shotgun (WGS) entry which is preliminary data.</text>
</comment>
<sequence length="248" mass="28043">MVYALRGALGDVLFQRGLPRADHASAYQALFNTRHLQLYRRQVPCPLLLDVGVEGGRIKVMARLFGFADLWRDELLAALISALNRGVSISENSSERSPWEVLDFHYMQHQRVPEVPDGPNLRVCPKSALCFGAEEHLRWEPERFVLAAFSRVTLMARWHRVLLNVSMPGLAEARSRTRPRLGRQGPATRLYKASRQHPKRHMTLVGEASELLLYVPDPDWREALALASNCGAGGHTVYGFGRFHLRQA</sequence>
<name>A0ABU3VE98_9RHOB</name>
<reference evidence="2" key="1">
    <citation type="submission" date="2023-05" db="EMBL/GenBank/DDBJ databases">
        <title>Sedimentitalea sp. nov. JM2-8.</title>
        <authorList>
            <person name="Huang J."/>
        </authorList>
    </citation>
    <scope>NUCLEOTIDE SEQUENCE [LARGE SCALE GENOMIC DNA]</scope>
    <source>
        <strain evidence="2">KHS03</strain>
    </source>
</reference>
<organism evidence="1 2">
    <name type="scientific">Sedimentitalea todarodis</name>
    <dbReference type="NCBI Taxonomy" id="1631240"/>
    <lineage>
        <taxon>Bacteria</taxon>
        <taxon>Pseudomonadati</taxon>
        <taxon>Pseudomonadota</taxon>
        <taxon>Alphaproteobacteria</taxon>
        <taxon>Rhodobacterales</taxon>
        <taxon>Paracoccaceae</taxon>
        <taxon>Sedimentitalea</taxon>
    </lineage>
</organism>
<proteinExistence type="predicted"/>
<evidence type="ECO:0000313" key="1">
    <source>
        <dbReference type="EMBL" id="MDU9004486.1"/>
    </source>
</evidence>
<evidence type="ECO:0000313" key="2">
    <source>
        <dbReference type="Proteomes" id="UP001255416"/>
    </source>
</evidence>
<gene>
    <name evidence="1" type="ORF">QO231_11545</name>
</gene>
<evidence type="ECO:0008006" key="3">
    <source>
        <dbReference type="Google" id="ProtNLM"/>
    </source>
</evidence>
<dbReference type="EMBL" id="JASMWN010000008">
    <property type="protein sequence ID" value="MDU9004486.1"/>
    <property type="molecule type" value="Genomic_DNA"/>
</dbReference>